<dbReference type="EMBL" id="JAKOGI010000723">
    <property type="protein sequence ID" value="KAJ8431079.1"/>
    <property type="molecule type" value="Genomic_DNA"/>
</dbReference>
<name>A0A9Q1JU83_9CARY</name>
<feature type="compositionally biased region" description="Basic and acidic residues" evidence="1">
    <location>
        <begin position="118"/>
        <end position="132"/>
    </location>
</feature>
<protein>
    <submittedName>
        <fullName evidence="2">Uncharacterized protein</fullName>
    </submittedName>
</protein>
<feature type="compositionally biased region" description="Polar residues" evidence="1">
    <location>
        <begin position="98"/>
        <end position="108"/>
    </location>
</feature>
<proteinExistence type="predicted"/>
<evidence type="ECO:0000313" key="3">
    <source>
        <dbReference type="Proteomes" id="UP001153076"/>
    </source>
</evidence>
<feature type="compositionally biased region" description="Gly residues" evidence="1">
    <location>
        <begin position="79"/>
        <end position="93"/>
    </location>
</feature>
<keyword evidence="3" id="KW-1185">Reference proteome</keyword>
<reference evidence="2" key="1">
    <citation type="submission" date="2022-04" db="EMBL/GenBank/DDBJ databases">
        <title>Carnegiea gigantea Genome sequencing and assembly v2.</title>
        <authorList>
            <person name="Copetti D."/>
            <person name="Sanderson M.J."/>
            <person name="Burquez A."/>
            <person name="Wojciechowski M.F."/>
        </authorList>
    </citation>
    <scope>NUCLEOTIDE SEQUENCE</scope>
    <source>
        <strain evidence="2">SGP5-SGP5p</strain>
        <tissue evidence="2">Aerial part</tissue>
    </source>
</reference>
<evidence type="ECO:0000313" key="2">
    <source>
        <dbReference type="EMBL" id="KAJ8431079.1"/>
    </source>
</evidence>
<gene>
    <name evidence="2" type="ORF">Cgig2_031111</name>
</gene>
<sequence length="212" mass="22913">MIKAFGNTNVPFTVVDSVYTSSLLETLCEVSPDIRAPSSYELSDDISLIPNTCIDKVKIRKAESDCESEGHLSPSSSHGGSGDGGDGGSGGTNEMGASYSSKPSTNYFTDRGYGVTVEDDRRSRRSPDEQQREPTQTYRRVRKGKEPIQPHGYPTNAMYGYAGFQEVPSSFTRLGLFASSGGYDTHGGVLNNYGYSSINTNCPPPPYPSHEP</sequence>
<accession>A0A9Q1JU83</accession>
<organism evidence="2 3">
    <name type="scientific">Carnegiea gigantea</name>
    <dbReference type="NCBI Taxonomy" id="171969"/>
    <lineage>
        <taxon>Eukaryota</taxon>
        <taxon>Viridiplantae</taxon>
        <taxon>Streptophyta</taxon>
        <taxon>Embryophyta</taxon>
        <taxon>Tracheophyta</taxon>
        <taxon>Spermatophyta</taxon>
        <taxon>Magnoliopsida</taxon>
        <taxon>eudicotyledons</taxon>
        <taxon>Gunneridae</taxon>
        <taxon>Pentapetalae</taxon>
        <taxon>Caryophyllales</taxon>
        <taxon>Cactineae</taxon>
        <taxon>Cactaceae</taxon>
        <taxon>Cactoideae</taxon>
        <taxon>Echinocereeae</taxon>
        <taxon>Carnegiea</taxon>
    </lineage>
</organism>
<evidence type="ECO:0000256" key="1">
    <source>
        <dbReference type="SAM" id="MobiDB-lite"/>
    </source>
</evidence>
<dbReference type="AlphaFoldDB" id="A0A9Q1JU83"/>
<dbReference type="Proteomes" id="UP001153076">
    <property type="component" value="Unassembled WGS sequence"/>
</dbReference>
<dbReference type="OrthoDB" id="2442898at2759"/>
<feature type="region of interest" description="Disordered" evidence="1">
    <location>
        <begin position="65"/>
        <end position="140"/>
    </location>
</feature>
<comment type="caution">
    <text evidence="2">The sequence shown here is derived from an EMBL/GenBank/DDBJ whole genome shotgun (WGS) entry which is preliminary data.</text>
</comment>